<evidence type="ECO:0000313" key="4">
    <source>
        <dbReference type="EMBL" id="BAQ46606.1"/>
    </source>
</evidence>
<evidence type="ECO:0000259" key="3">
    <source>
        <dbReference type="PROSITE" id="PS50943"/>
    </source>
</evidence>
<organism evidence="4 5">
    <name type="scientific">Methylobacterium aquaticum</name>
    <dbReference type="NCBI Taxonomy" id="270351"/>
    <lineage>
        <taxon>Bacteria</taxon>
        <taxon>Pseudomonadati</taxon>
        <taxon>Pseudomonadota</taxon>
        <taxon>Alphaproteobacteria</taxon>
        <taxon>Hyphomicrobiales</taxon>
        <taxon>Methylobacteriaceae</taxon>
        <taxon>Methylobacterium</taxon>
    </lineage>
</organism>
<dbReference type="CDD" id="cd00093">
    <property type="entry name" value="HTH_XRE"/>
    <property type="match status" value="1"/>
</dbReference>
<dbReference type="AlphaFoldDB" id="A0A0C6F1V8"/>
<dbReference type="Gene3D" id="1.10.260.40">
    <property type="entry name" value="lambda repressor-like DNA-binding domains"/>
    <property type="match status" value="1"/>
</dbReference>
<feature type="region of interest" description="Disordered" evidence="2">
    <location>
        <begin position="1"/>
        <end position="21"/>
    </location>
</feature>
<dbReference type="PANTHER" id="PTHR46797">
    <property type="entry name" value="HTH-TYPE TRANSCRIPTIONAL REGULATOR"/>
    <property type="match status" value="1"/>
</dbReference>
<proteinExistence type="predicted"/>
<evidence type="ECO:0000256" key="1">
    <source>
        <dbReference type="ARBA" id="ARBA00023125"/>
    </source>
</evidence>
<dbReference type="GO" id="GO:0003677">
    <property type="term" value="F:DNA binding"/>
    <property type="evidence" value="ECO:0007669"/>
    <property type="project" value="UniProtKB-KW"/>
</dbReference>
<dbReference type="PATRIC" id="fig|270351.10.peg.3368"/>
<feature type="domain" description="HTH cro/C1-type" evidence="3">
    <location>
        <begin position="31"/>
        <end position="85"/>
    </location>
</feature>
<accession>A0A0C6F1V8</accession>
<evidence type="ECO:0000313" key="5">
    <source>
        <dbReference type="Proteomes" id="UP000061432"/>
    </source>
</evidence>
<dbReference type="SUPFAM" id="SSF47413">
    <property type="entry name" value="lambda repressor-like DNA-binding domains"/>
    <property type="match status" value="1"/>
</dbReference>
<dbReference type="InterPro" id="IPR050807">
    <property type="entry name" value="TransReg_Diox_bact_type"/>
</dbReference>
<name>A0A0C6F1V8_9HYPH</name>
<dbReference type="RefSeq" id="WP_082742562.1">
    <property type="nucleotide sequence ID" value="NZ_AP014704.1"/>
</dbReference>
<dbReference type="InterPro" id="IPR011051">
    <property type="entry name" value="RmlC_Cupin_sf"/>
</dbReference>
<dbReference type="Proteomes" id="UP000061432">
    <property type="component" value="Chromosome"/>
</dbReference>
<gene>
    <name evidence="4" type="primary">hipB</name>
    <name evidence="4" type="ORF">Maq22A_c17450</name>
</gene>
<dbReference type="SMART" id="SM00530">
    <property type="entry name" value="HTH_XRE"/>
    <property type="match status" value="1"/>
</dbReference>
<protein>
    <submittedName>
        <fullName evidence="4">DNA-binding protein</fullName>
    </submittedName>
</protein>
<evidence type="ECO:0000256" key="2">
    <source>
        <dbReference type="SAM" id="MobiDB-lite"/>
    </source>
</evidence>
<dbReference type="GO" id="GO:0003700">
    <property type="term" value="F:DNA-binding transcription factor activity"/>
    <property type="evidence" value="ECO:0007669"/>
    <property type="project" value="TreeGrafter"/>
</dbReference>
<dbReference type="KEGG" id="maqu:Maq22A_c17450"/>
<dbReference type="GO" id="GO:0005829">
    <property type="term" value="C:cytosol"/>
    <property type="evidence" value="ECO:0007669"/>
    <property type="project" value="TreeGrafter"/>
</dbReference>
<dbReference type="InterPro" id="IPR014710">
    <property type="entry name" value="RmlC-like_jellyroll"/>
</dbReference>
<dbReference type="InterPro" id="IPR010982">
    <property type="entry name" value="Lambda_DNA-bd_dom_sf"/>
</dbReference>
<dbReference type="CDD" id="cd02209">
    <property type="entry name" value="cupin_XRE_C"/>
    <property type="match status" value="1"/>
</dbReference>
<dbReference type="PROSITE" id="PS50943">
    <property type="entry name" value="HTH_CROC1"/>
    <property type="match status" value="1"/>
</dbReference>
<dbReference type="Gene3D" id="2.60.120.10">
    <property type="entry name" value="Jelly Rolls"/>
    <property type="match status" value="1"/>
</dbReference>
<keyword evidence="1 4" id="KW-0238">DNA-binding</keyword>
<dbReference type="InterPro" id="IPR001387">
    <property type="entry name" value="Cro/C1-type_HTH"/>
</dbReference>
<dbReference type="EMBL" id="AP014704">
    <property type="protein sequence ID" value="BAQ46606.1"/>
    <property type="molecule type" value="Genomic_DNA"/>
</dbReference>
<reference evidence="5" key="2">
    <citation type="submission" date="2015-01" db="EMBL/GenBank/DDBJ databases">
        <title>Complete genome sequence of Methylobacterium aquaticum strain 22A.</title>
        <authorList>
            <person name="Tani A."/>
            <person name="Ogura Y."/>
            <person name="Hayashi T."/>
        </authorList>
    </citation>
    <scope>NUCLEOTIDE SEQUENCE [LARGE SCALE GENOMIC DNA]</scope>
    <source>
        <strain evidence="5">MA-22A</strain>
    </source>
</reference>
<dbReference type="OrthoDB" id="189170at2"/>
<dbReference type="Pfam" id="PF13560">
    <property type="entry name" value="HTH_31"/>
    <property type="match status" value="1"/>
</dbReference>
<dbReference type="PANTHER" id="PTHR46797:SF10">
    <property type="entry name" value="BLR1115 PROTEIN"/>
    <property type="match status" value="1"/>
</dbReference>
<dbReference type="SUPFAM" id="SSF51182">
    <property type="entry name" value="RmlC-like cupins"/>
    <property type="match status" value="1"/>
</dbReference>
<sequence>MRDDLPLESVPDPRAASGEAAEIDRRLAARLAALRQEHGLSLDALATASGISRPTLSRLERAETSPTASLLGRLCTVYGRPMSRLLAEIEADPAEVVRHAAQAVWVDPETGFRRRGVSPPARDFAVELVHGTLPAGASIAYAAPPVGGLEHHLWMLAGRLDLALDGVVHALLPGDCLRYRLAGASRFTSPGPDEARYLIAIGRP</sequence>
<reference evidence="4 5" key="1">
    <citation type="journal article" date="2015" name="Genome Announc.">
        <title>Complete Genome Sequence of Methylobacterium aquaticum Strain 22A, Isolated from Racomitrium japonicum Moss.</title>
        <authorList>
            <person name="Tani A."/>
            <person name="Ogura Y."/>
            <person name="Hayashi T."/>
            <person name="Kimbara K."/>
        </authorList>
    </citation>
    <scope>NUCLEOTIDE SEQUENCE [LARGE SCALE GENOMIC DNA]</scope>
    <source>
        <strain evidence="4 5">MA-22A</strain>
    </source>
</reference>
<dbReference type="STRING" id="270351.Maq22A_c17450"/>